<dbReference type="RefSeq" id="WP_344025445.1">
    <property type="nucleotide sequence ID" value="NZ_BAAABX010000042.1"/>
</dbReference>
<keyword evidence="6" id="KW-1185">Reference proteome</keyword>
<keyword evidence="3" id="KW-0804">Transcription</keyword>
<name>A0ABN0YV39_9ACTN</name>
<dbReference type="CDD" id="cd07377">
    <property type="entry name" value="WHTH_GntR"/>
    <property type="match status" value="1"/>
</dbReference>
<dbReference type="PRINTS" id="PR00035">
    <property type="entry name" value="HTHGNTR"/>
</dbReference>
<evidence type="ECO:0000259" key="4">
    <source>
        <dbReference type="PROSITE" id="PS50949"/>
    </source>
</evidence>
<protein>
    <recommendedName>
        <fullName evidence="4">HTH gntR-type domain-containing protein</fullName>
    </recommendedName>
</protein>
<evidence type="ECO:0000256" key="2">
    <source>
        <dbReference type="ARBA" id="ARBA00023125"/>
    </source>
</evidence>
<dbReference type="Pfam" id="PF00392">
    <property type="entry name" value="GntR"/>
    <property type="match status" value="1"/>
</dbReference>
<dbReference type="PROSITE" id="PS50949">
    <property type="entry name" value="HTH_GNTR"/>
    <property type="match status" value="1"/>
</dbReference>
<evidence type="ECO:0000313" key="5">
    <source>
        <dbReference type="EMBL" id="GAA0411739.1"/>
    </source>
</evidence>
<comment type="caution">
    <text evidence="5">The sequence shown here is derived from an EMBL/GenBank/DDBJ whole genome shotgun (WGS) entry which is preliminary data.</text>
</comment>
<dbReference type="InterPro" id="IPR050679">
    <property type="entry name" value="Bact_HTH_transcr_reg"/>
</dbReference>
<dbReference type="Proteomes" id="UP001500879">
    <property type="component" value="Unassembled WGS sequence"/>
</dbReference>
<evidence type="ECO:0000256" key="1">
    <source>
        <dbReference type="ARBA" id="ARBA00023015"/>
    </source>
</evidence>
<dbReference type="PANTHER" id="PTHR44846">
    <property type="entry name" value="MANNOSYL-D-GLYCERATE TRANSPORT/METABOLISM SYSTEM REPRESSOR MNGR-RELATED"/>
    <property type="match status" value="1"/>
</dbReference>
<keyword evidence="1" id="KW-0805">Transcription regulation</keyword>
<evidence type="ECO:0000313" key="6">
    <source>
        <dbReference type="Proteomes" id="UP001500879"/>
    </source>
</evidence>
<dbReference type="InterPro" id="IPR036388">
    <property type="entry name" value="WH-like_DNA-bd_sf"/>
</dbReference>
<feature type="domain" description="HTH gntR-type" evidence="4">
    <location>
        <begin position="15"/>
        <end position="83"/>
    </location>
</feature>
<dbReference type="PANTHER" id="PTHR44846:SF1">
    <property type="entry name" value="MANNOSYL-D-GLYCERATE TRANSPORT_METABOLISM SYSTEM REPRESSOR MNGR-RELATED"/>
    <property type="match status" value="1"/>
</dbReference>
<dbReference type="InterPro" id="IPR000524">
    <property type="entry name" value="Tscrpt_reg_HTH_GntR"/>
</dbReference>
<sequence>MEYDADAEIIRDAPEPPFQQLAGILRTRIQRGDWAPRRPILSETRLCEDYGLSRPTVRRAIAALVKEGRLFVVPQRGTYVADRSAPASEDESAE</sequence>
<dbReference type="SUPFAM" id="SSF46785">
    <property type="entry name" value="Winged helix' DNA-binding domain"/>
    <property type="match status" value="1"/>
</dbReference>
<dbReference type="EMBL" id="BAAABX010000042">
    <property type="protein sequence ID" value="GAA0411739.1"/>
    <property type="molecule type" value="Genomic_DNA"/>
</dbReference>
<proteinExistence type="predicted"/>
<accession>A0ABN0YV39</accession>
<dbReference type="Gene3D" id="1.10.10.10">
    <property type="entry name" value="Winged helix-like DNA-binding domain superfamily/Winged helix DNA-binding domain"/>
    <property type="match status" value="1"/>
</dbReference>
<dbReference type="SMART" id="SM00345">
    <property type="entry name" value="HTH_GNTR"/>
    <property type="match status" value="1"/>
</dbReference>
<organism evidence="5 6">
    <name type="scientific">Streptomyces luteireticuli</name>
    <dbReference type="NCBI Taxonomy" id="173858"/>
    <lineage>
        <taxon>Bacteria</taxon>
        <taxon>Bacillati</taxon>
        <taxon>Actinomycetota</taxon>
        <taxon>Actinomycetes</taxon>
        <taxon>Kitasatosporales</taxon>
        <taxon>Streptomycetaceae</taxon>
        <taxon>Streptomyces</taxon>
    </lineage>
</organism>
<reference evidence="6" key="1">
    <citation type="journal article" date="2019" name="Int. J. Syst. Evol. Microbiol.">
        <title>The Global Catalogue of Microorganisms (GCM) 10K type strain sequencing project: providing services to taxonomists for standard genome sequencing and annotation.</title>
        <authorList>
            <consortium name="The Broad Institute Genomics Platform"/>
            <consortium name="The Broad Institute Genome Sequencing Center for Infectious Disease"/>
            <person name="Wu L."/>
            <person name="Ma J."/>
        </authorList>
    </citation>
    <scope>NUCLEOTIDE SEQUENCE [LARGE SCALE GENOMIC DNA]</scope>
    <source>
        <strain evidence="6">JCM 4788</strain>
    </source>
</reference>
<gene>
    <name evidence="5" type="ORF">GCM10010357_36040</name>
</gene>
<keyword evidence="2" id="KW-0238">DNA-binding</keyword>
<dbReference type="InterPro" id="IPR036390">
    <property type="entry name" value="WH_DNA-bd_sf"/>
</dbReference>
<evidence type="ECO:0000256" key="3">
    <source>
        <dbReference type="ARBA" id="ARBA00023163"/>
    </source>
</evidence>